<dbReference type="AlphaFoldDB" id="A0A4Y2L4H3"/>
<proteinExistence type="predicted"/>
<keyword evidence="2" id="KW-1185">Reference proteome</keyword>
<evidence type="ECO:0000313" key="1">
    <source>
        <dbReference type="EMBL" id="GBN08703.1"/>
    </source>
</evidence>
<name>A0A4Y2L4H3_ARAVE</name>
<protein>
    <submittedName>
        <fullName evidence="1">Uncharacterized protein</fullName>
    </submittedName>
</protein>
<accession>A0A4Y2L4H3</accession>
<comment type="caution">
    <text evidence="1">The sequence shown here is derived from an EMBL/GenBank/DDBJ whole genome shotgun (WGS) entry which is preliminary data.</text>
</comment>
<reference evidence="1 2" key="1">
    <citation type="journal article" date="2019" name="Sci. Rep.">
        <title>Orb-weaving spider Araneus ventricosus genome elucidates the spidroin gene catalogue.</title>
        <authorList>
            <person name="Kono N."/>
            <person name="Nakamura H."/>
            <person name="Ohtoshi R."/>
            <person name="Moran D.A.P."/>
            <person name="Shinohara A."/>
            <person name="Yoshida Y."/>
            <person name="Fujiwara M."/>
            <person name="Mori M."/>
            <person name="Tomita M."/>
            <person name="Arakawa K."/>
        </authorList>
    </citation>
    <scope>NUCLEOTIDE SEQUENCE [LARGE SCALE GENOMIC DNA]</scope>
</reference>
<sequence length="111" mass="13023">MHQKLAVILPRLVSRNEIFCSIIIRDHTFPEQLSQKYTACITRLFLTLHTLQTFRQPNTTFSSRGREMYTNETTARNSFEKFLGSRIPDYYVTSVNDLVSRWERCTVSNNA</sequence>
<dbReference type="Proteomes" id="UP000499080">
    <property type="component" value="Unassembled WGS sequence"/>
</dbReference>
<dbReference type="EMBL" id="BGPR01117016">
    <property type="protein sequence ID" value="GBN08703.1"/>
    <property type="molecule type" value="Genomic_DNA"/>
</dbReference>
<organism evidence="1 2">
    <name type="scientific">Araneus ventricosus</name>
    <name type="common">Orbweaver spider</name>
    <name type="synonym">Epeira ventricosa</name>
    <dbReference type="NCBI Taxonomy" id="182803"/>
    <lineage>
        <taxon>Eukaryota</taxon>
        <taxon>Metazoa</taxon>
        <taxon>Ecdysozoa</taxon>
        <taxon>Arthropoda</taxon>
        <taxon>Chelicerata</taxon>
        <taxon>Arachnida</taxon>
        <taxon>Araneae</taxon>
        <taxon>Araneomorphae</taxon>
        <taxon>Entelegynae</taxon>
        <taxon>Araneoidea</taxon>
        <taxon>Araneidae</taxon>
        <taxon>Araneus</taxon>
    </lineage>
</organism>
<gene>
    <name evidence="1" type="ORF">AVEN_195779_1</name>
</gene>
<evidence type="ECO:0000313" key="2">
    <source>
        <dbReference type="Proteomes" id="UP000499080"/>
    </source>
</evidence>